<dbReference type="InterPro" id="IPR045851">
    <property type="entry name" value="AMP-bd_C_sf"/>
</dbReference>
<dbReference type="SUPFAM" id="SSF47336">
    <property type="entry name" value="ACP-like"/>
    <property type="match status" value="1"/>
</dbReference>
<dbReference type="Gene3D" id="3.30.559.30">
    <property type="entry name" value="Nonribosomal peptide synthetase, condensation domain"/>
    <property type="match status" value="1"/>
</dbReference>
<dbReference type="InterPro" id="IPR000873">
    <property type="entry name" value="AMP-dep_synth/lig_dom"/>
</dbReference>
<dbReference type="SUPFAM" id="SSF56801">
    <property type="entry name" value="Acetyl-CoA synthetase-like"/>
    <property type="match status" value="1"/>
</dbReference>
<dbReference type="AlphaFoldDB" id="A0A6V8KB99"/>
<dbReference type="Proteomes" id="UP000482800">
    <property type="component" value="Unassembled WGS sequence"/>
</dbReference>
<protein>
    <recommendedName>
        <fullName evidence="2">Carrier domain-containing protein</fullName>
    </recommendedName>
</protein>
<dbReference type="Pfam" id="PF00501">
    <property type="entry name" value="AMP-binding"/>
    <property type="match status" value="1"/>
</dbReference>
<reference evidence="3 4" key="1">
    <citation type="submission" date="2020-03" db="EMBL/GenBank/DDBJ databases">
        <title>Whole genome shotgun sequence of Phytohabitans houttuyneae NBRC 108639.</title>
        <authorList>
            <person name="Komaki H."/>
            <person name="Tamura T."/>
        </authorList>
    </citation>
    <scope>NUCLEOTIDE SEQUENCE [LARGE SCALE GENOMIC DNA]</scope>
    <source>
        <strain evidence="3 4">NBRC 108639</strain>
    </source>
</reference>
<dbReference type="InterPro" id="IPR020845">
    <property type="entry name" value="AMP-binding_CS"/>
</dbReference>
<dbReference type="GO" id="GO:0003824">
    <property type="term" value="F:catalytic activity"/>
    <property type="evidence" value="ECO:0007669"/>
    <property type="project" value="InterPro"/>
</dbReference>
<comment type="cofactor">
    <cofactor evidence="1">
        <name>pantetheine 4'-phosphate</name>
        <dbReference type="ChEBI" id="CHEBI:47942"/>
    </cofactor>
</comment>
<evidence type="ECO:0000256" key="1">
    <source>
        <dbReference type="ARBA" id="ARBA00001957"/>
    </source>
</evidence>
<dbReference type="GO" id="GO:0044550">
    <property type="term" value="P:secondary metabolite biosynthetic process"/>
    <property type="evidence" value="ECO:0007669"/>
    <property type="project" value="TreeGrafter"/>
</dbReference>
<dbReference type="Pfam" id="PF00668">
    <property type="entry name" value="Condensation"/>
    <property type="match status" value="1"/>
</dbReference>
<dbReference type="Pfam" id="PF13193">
    <property type="entry name" value="AMP-binding_C"/>
    <property type="match status" value="1"/>
</dbReference>
<dbReference type="InterPro" id="IPR023213">
    <property type="entry name" value="CAT-like_dom_sf"/>
</dbReference>
<dbReference type="PROSITE" id="PS00455">
    <property type="entry name" value="AMP_BINDING"/>
    <property type="match status" value="1"/>
</dbReference>
<gene>
    <name evidence="3" type="ORF">Phou_022350</name>
</gene>
<dbReference type="CDD" id="cd05930">
    <property type="entry name" value="A_NRPS"/>
    <property type="match status" value="1"/>
</dbReference>
<dbReference type="GO" id="GO:0031177">
    <property type="term" value="F:phosphopantetheine binding"/>
    <property type="evidence" value="ECO:0007669"/>
    <property type="project" value="TreeGrafter"/>
</dbReference>
<dbReference type="PROSITE" id="PS50075">
    <property type="entry name" value="CARRIER"/>
    <property type="match status" value="1"/>
</dbReference>
<dbReference type="InterPro" id="IPR025110">
    <property type="entry name" value="AMP-bd_C"/>
</dbReference>
<comment type="caution">
    <text evidence="3">The sequence shown here is derived from an EMBL/GenBank/DDBJ whole genome shotgun (WGS) entry which is preliminary data.</text>
</comment>
<evidence type="ECO:0000259" key="2">
    <source>
        <dbReference type="PROSITE" id="PS50075"/>
    </source>
</evidence>
<dbReference type="NCBIfam" id="TIGR01733">
    <property type="entry name" value="AA-adenyl-dom"/>
    <property type="match status" value="1"/>
</dbReference>
<dbReference type="GO" id="GO:0005737">
    <property type="term" value="C:cytoplasm"/>
    <property type="evidence" value="ECO:0007669"/>
    <property type="project" value="TreeGrafter"/>
</dbReference>
<name>A0A6V8KB99_9ACTN</name>
<dbReference type="GO" id="GO:0043041">
    <property type="term" value="P:amino acid activation for nonribosomal peptide biosynthetic process"/>
    <property type="evidence" value="ECO:0007669"/>
    <property type="project" value="TreeGrafter"/>
</dbReference>
<dbReference type="Pfam" id="PF00550">
    <property type="entry name" value="PP-binding"/>
    <property type="match status" value="1"/>
</dbReference>
<sequence length="1041" mass="112836">MAHDVELPDRTALTAKEQAQWILHRLVPDRGVCNIQLAFRVERAVRWWPLQEALNHLLRRHPALRAVVATDAAVPSKRFLPEDEDMPFQLVPATEESLDEQLTAIVERPFEMDGSPLARAYLLTLPSASVVCIVVHHMVADHFTLKVLLDELPSLYDSYAADDEPPPRLAGTAPVYLEPVEDRAAVEYWLHHLDGVDPARLVLAGARPLRGRPTFAGDRTEWRLSKAAFAALTLMQERLRATQNTVLLAAYYLLLARHGAGPDLVVGVPVNGRFGVAPEVAGFHANTLPVRVTLDDTVPVKELVGQVVRALLSGMEYAGASFEAIQSSLTVRSDDWRVPLFRHMFNYRGHATLEASPRAIDRSMAGAPLTHVDIHVPISRLDLEWILWPSSTNVGITATFSTEVHDREFVELLLRRYEGTIVEMARDVEAPVGEILAWSDADRALSREHNATEREWPARSLLEQIRDWSSREPEAVAIRCGGQDTTYRELVAAADTVRQDLAGRGIGGGDVVALHATRGPGLVAAVLGIWLAGATYLPLDPAQPAARLAGQLDDAGVRLVLADEPPPASCLAGREWMRLPGADGDRPASGEAAADWPAPDPDGIAYLIYTSGSTGKPKGVEVAHRGLANVVLDFVDRLSLGPGQRTLWLTTFSFDISALELLMPLVSGGTLVVAPDADRVVADRLLDLVATERVDVVQATPTTWRHVSGDLRGRLAGRTVLSGGEPLHAALAERLLADGCRLFNVYGPTETTIWSTAVELTSPVPESVPVGRPIANTSVHVLTPDGRPVPPGVPGELCIGGAGLARGYRDQVELTAERFPTSPRLGRYYRTGDRVRLTADGLEFLGRLDRQVKVRGHRIELTEVESAIERHPGVGAAAVIAEPDSAGHLRLVAAVQVEEGGGPPAAERLREHLAGLLPDAAVPSRYVFLDALPLTGNGKVDYPALATRVRAEHGPAVTPDDPVLRRLVELWREVLGVDQLGPDADFFLHGGHSLLAVALAARVGEEFAQDVGFELVFEASTPVQMHALLHTRVRAADGVAR</sequence>
<dbReference type="InterPro" id="IPR036736">
    <property type="entry name" value="ACP-like_sf"/>
</dbReference>
<reference evidence="3 4" key="2">
    <citation type="submission" date="2020-03" db="EMBL/GenBank/DDBJ databases">
        <authorList>
            <person name="Ichikawa N."/>
            <person name="Kimura A."/>
            <person name="Kitahashi Y."/>
            <person name="Uohara A."/>
        </authorList>
    </citation>
    <scope>NUCLEOTIDE SEQUENCE [LARGE SCALE GENOMIC DNA]</scope>
    <source>
        <strain evidence="3 4">NBRC 108639</strain>
    </source>
</reference>
<dbReference type="InterPro" id="IPR042099">
    <property type="entry name" value="ANL_N_sf"/>
</dbReference>
<keyword evidence="4" id="KW-1185">Reference proteome</keyword>
<dbReference type="PANTHER" id="PTHR45527">
    <property type="entry name" value="NONRIBOSOMAL PEPTIDE SYNTHETASE"/>
    <property type="match status" value="1"/>
</dbReference>
<dbReference type="EMBL" id="BLPF01000001">
    <property type="protein sequence ID" value="GFJ78055.1"/>
    <property type="molecule type" value="Genomic_DNA"/>
</dbReference>
<dbReference type="Gene3D" id="1.10.1200.10">
    <property type="entry name" value="ACP-like"/>
    <property type="match status" value="1"/>
</dbReference>
<dbReference type="Gene3D" id="3.30.300.30">
    <property type="match status" value="1"/>
</dbReference>
<dbReference type="SUPFAM" id="SSF52777">
    <property type="entry name" value="CoA-dependent acyltransferases"/>
    <property type="match status" value="2"/>
</dbReference>
<dbReference type="Gene3D" id="3.30.559.10">
    <property type="entry name" value="Chloramphenicol acetyltransferase-like domain"/>
    <property type="match status" value="1"/>
</dbReference>
<proteinExistence type="predicted"/>
<dbReference type="Gene3D" id="3.40.50.12780">
    <property type="entry name" value="N-terminal domain of ligase-like"/>
    <property type="match status" value="1"/>
</dbReference>
<accession>A0A6V8KB99</accession>
<dbReference type="InterPro" id="IPR010071">
    <property type="entry name" value="AA_adenyl_dom"/>
</dbReference>
<organism evidence="3 4">
    <name type="scientific">Phytohabitans houttuyneae</name>
    <dbReference type="NCBI Taxonomy" id="1076126"/>
    <lineage>
        <taxon>Bacteria</taxon>
        <taxon>Bacillati</taxon>
        <taxon>Actinomycetota</taxon>
        <taxon>Actinomycetes</taxon>
        <taxon>Micromonosporales</taxon>
        <taxon>Micromonosporaceae</taxon>
    </lineage>
</organism>
<dbReference type="PANTHER" id="PTHR45527:SF1">
    <property type="entry name" value="FATTY ACID SYNTHASE"/>
    <property type="match status" value="1"/>
</dbReference>
<evidence type="ECO:0000313" key="4">
    <source>
        <dbReference type="Proteomes" id="UP000482800"/>
    </source>
</evidence>
<evidence type="ECO:0000313" key="3">
    <source>
        <dbReference type="EMBL" id="GFJ78055.1"/>
    </source>
</evidence>
<feature type="domain" description="Carrier" evidence="2">
    <location>
        <begin position="958"/>
        <end position="1033"/>
    </location>
</feature>
<dbReference type="InterPro" id="IPR009081">
    <property type="entry name" value="PP-bd_ACP"/>
</dbReference>
<dbReference type="InterPro" id="IPR001242">
    <property type="entry name" value="Condensation_dom"/>
</dbReference>
<dbReference type="GO" id="GO:0008610">
    <property type="term" value="P:lipid biosynthetic process"/>
    <property type="evidence" value="ECO:0007669"/>
    <property type="project" value="UniProtKB-ARBA"/>
</dbReference>